<sequence length="244" mass="26841">MASPVETPLQRMELLIGEDNIIKLKQASVLIVGVGGVGSYAAEALARSGIGKLILVDGDTVAPSNLNRQIHATFATIGQSKTKVMKKRIESYRNDCEVITQDLFYDATKNEEVFIEPVDFVVDAIDTMSSKLALIQYCLQHNIPFISSMGMANRMDPTCVTICDLMKTSYDPVAKIMRSLVRKHHIRGKIPVVWSSEQPTVQTKVIYEDGITRKQKMPPASSPFVPSAAGLAIASYAIKQLLKK</sequence>
<name>A0A4R3TM55_9FIRM</name>
<dbReference type="AlphaFoldDB" id="A0A4R3TM55"/>
<gene>
    <name evidence="2" type="ORF">EDD61_10430</name>
</gene>
<dbReference type="Gene3D" id="3.40.50.720">
    <property type="entry name" value="NAD(P)-binding Rossmann-like Domain"/>
    <property type="match status" value="1"/>
</dbReference>
<comment type="caution">
    <text evidence="2">The sequence shown here is derived from an EMBL/GenBank/DDBJ whole genome shotgun (WGS) entry which is preliminary data.</text>
</comment>
<dbReference type="InterPro" id="IPR000594">
    <property type="entry name" value="ThiF_NAD_FAD-bd"/>
</dbReference>
<protein>
    <submittedName>
        <fullName evidence="2">tRNA A37 threonylcarbamoyladenosine dehydratase</fullName>
    </submittedName>
</protein>
<dbReference type="GO" id="GO:0008641">
    <property type="term" value="F:ubiquitin-like modifier activating enzyme activity"/>
    <property type="evidence" value="ECO:0007669"/>
    <property type="project" value="InterPro"/>
</dbReference>
<organism evidence="2 3">
    <name type="scientific">Longicatena caecimuris</name>
    <dbReference type="NCBI Taxonomy" id="1796635"/>
    <lineage>
        <taxon>Bacteria</taxon>
        <taxon>Bacillati</taxon>
        <taxon>Bacillota</taxon>
        <taxon>Erysipelotrichia</taxon>
        <taxon>Erysipelotrichales</taxon>
        <taxon>Erysipelotrichaceae</taxon>
        <taxon>Longicatena</taxon>
    </lineage>
</organism>
<dbReference type="GO" id="GO:0061504">
    <property type="term" value="P:cyclic threonylcarbamoyladenosine biosynthetic process"/>
    <property type="evidence" value="ECO:0007669"/>
    <property type="project" value="TreeGrafter"/>
</dbReference>
<dbReference type="PANTHER" id="PTHR43267">
    <property type="entry name" value="TRNA THREONYLCARBAMOYLADENOSINE DEHYDRATASE"/>
    <property type="match status" value="1"/>
</dbReference>
<dbReference type="InterPro" id="IPR035985">
    <property type="entry name" value="Ubiquitin-activating_enz"/>
</dbReference>
<accession>A0A4R3TM55</accession>
<dbReference type="CDD" id="cd00755">
    <property type="entry name" value="YgdL_like"/>
    <property type="match status" value="1"/>
</dbReference>
<dbReference type="RefSeq" id="WP_132224019.1">
    <property type="nucleotide sequence ID" value="NZ_JANKBG010000004.1"/>
</dbReference>
<evidence type="ECO:0000313" key="3">
    <source>
        <dbReference type="Proteomes" id="UP000295773"/>
    </source>
</evidence>
<evidence type="ECO:0000259" key="1">
    <source>
        <dbReference type="Pfam" id="PF00899"/>
    </source>
</evidence>
<dbReference type="Proteomes" id="UP000295773">
    <property type="component" value="Unassembled WGS sequence"/>
</dbReference>
<evidence type="ECO:0000313" key="2">
    <source>
        <dbReference type="EMBL" id="TCU62394.1"/>
    </source>
</evidence>
<reference evidence="2 3" key="1">
    <citation type="submission" date="2019-03" db="EMBL/GenBank/DDBJ databases">
        <title>Genomic Encyclopedia of Type Strains, Phase IV (KMG-IV): sequencing the most valuable type-strain genomes for metagenomic binning, comparative biology and taxonomic classification.</title>
        <authorList>
            <person name="Goeker M."/>
        </authorList>
    </citation>
    <scope>NUCLEOTIDE SEQUENCE [LARGE SCALE GENOMIC DNA]</scope>
    <source>
        <strain evidence="2 3">DSM 29481</strain>
    </source>
</reference>
<dbReference type="EMBL" id="SMBP01000004">
    <property type="protein sequence ID" value="TCU62394.1"/>
    <property type="molecule type" value="Genomic_DNA"/>
</dbReference>
<dbReference type="Pfam" id="PF00899">
    <property type="entry name" value="ThiF"/>
    <property type="match status" value="1"/>
</dbReference>
<dbReference type="GO" id="GO:0061503">
    <property type="term" value="F:tRNA threonylcarbamoyladenosine dehydratase"/>
    <property type="evidence" value="ECO:0007669"/>
    <property type="project" value="TreeGrafter"/>
</dbReference>
<feature type="domain" description="THIF-type NAD/FAD binding fold" evidence="1">
    <location>
        <begin position="15"/>
        <end position="161"/>
    </location>
</feature>
<dbReference type="SUPFAM" id="SSF69572">
    <property type="entry name" value="Activating enzymes of the ubiquitin-like proteins"/>
    <property type="match status" value="1"/>
</dbReference>
<dbReference type="PANTHER" id="PTHR43267:SF1">
    <property type="entry name" value="TRNA THREONYLCARBAMOYLADENOSINE DEHYDRATASE"/>
    <property type="match status" value="1"/>
</dbReference>
<proteinExistence type="predicted"/>
<keyword evidence="3" id="KW-1185">Reference proteome</keyword>
<dbReference type="InterPro" id="IPR045886">
    <property type="entry name" value="ThiF/MoeB/HesA"/>
</dbReference>